<gene>
    <name evidence="2" type="ORF">AVEN_33088_1</name>
</gene>
<dbReference type="Proteomes" id="UP000499080">
    <property type="component" value="Unassembled WGS sequence"/>
</dbReference>
<dbReference type="EMBL" id="BGPR01000247">
    <property type="protein sequence ID" value="GBM07796.1"/>
    <property type="molecule type" value="Genomic_DNA"/>
</dbReference>
<keyword evidence="3" id="KW-1185">Reference proteome</keyword>
<sequence>MRDPSSILEELPHAGRGGRTGRDRQPKVPQQALHTGPARWGAAEQEEGSQHHRPEDVRALAFQAQRDKSGRKLVSLTFSYYQWRSMIKIIFSGGEQWGYRCPRRLSS</sequence>
<proteinExistence type="predicted"/>
<comment type="caution">
    <text evidence="2">The sequence shown here is derived from an EMBL/GenBank/DDBJ whole genome shotgun (WGS) entry which is preliminary data.</text>
</comment>
<organism evidence="2 3">
    <name type="scientific">Araneus ventricosus</name>
    <name type="common">Orbweaver spider</name>
    <name type="synonym">Epeira ventricosa</name>
    <dbReference type="NCBI Taxonomy" id="182803"/>
    <lineage>
        <taxon>Eukaryota</taxon>
        <taxon>Metazoa</taxon>
        <taxon>Ecdysozoa</taxon>
        <taxon>Arthropoda</taxon>
        <taxon>Chelicerata</taxon>
        <taxon>Arachnida</taxon>
        <taxon>Araneae</taxon>
        <taxon>Araneomorphae</taxon>
        <taxon>Entelegynae</taxon>
        <taxon>Araneoidea</taxon>
        <taxon>Araneidae</taxon>
        <taxon>Araneus</taxon>
    </lineage>
</organism>
<protein>
    <submittedName>
        <fullName evidence="2">Uncharacterized protein</fullName>
    </submittedName>
</protein>
<reference evidence="2 3" key="1">
    <citation type="journal article" date="2019" name="Sci. Rep.">
        <title>Orb-weaving spider Araneus ventricosus genome elucidates the spidroin gene catalogue.</title>
        <authorList>
            <person name="Kono N."/>
            <person name="Nakamura H."/>
            <person name="Ohtoshi R."/>
            <person name="Moran D.A.P."/>
            <person name="Shinohara A."/>
            <person name="Yoshida Y."/>
            <person name="Fujiwara M."/>
            <person name="Mori M."/>
            <person name="Tomita M."/>
            <person name="Arakawa K."/>
        </authorList>
    </citation>
    <scope>NUCLEOTIDE SEQUENCE [LARGE SCALE GENOMIC DNA]</scope>
</reference>
<evidence type="ECO:0000313" key="3">
    <source>
        <dbReference type="Proteomes" id="UP000499080"/>
    </source>
</evidence>
<evidence type="ECO:0000313" key="2">
    <source>
        <dbReference type="EMBL" id="GBM07796.1"/>
    </source>
</evidence>
<accession>A0A4Y2CV36</accession>
<feature type="region of interest" description="Disordered" evidence="1">
    <location>
        <begin position="1"/>
        <end position="55"/>
    </location>
</feature>
<name>A0A4Y2CV36_ARAVE</name>
<evidence type="ECO:0000256" key="1">
    <source>
        <dbReference type="SAM" id="MobiDB-lite"/>
    </source>
</evidence>
<dbReference type="AlphaFoldDB" id="A0A4Y2CV36"/>